<dbReference type="Pfam" id="PF03641">
    <property type="entry name" value="Lysine_decarbox"/>
    <property type="match status" value="1"/>
</dbReference>
<evidence type="ECO:0000256" key="3">
    <source>
        <dbReference type="ARBA" id="ARBA00031983"/>
    </source>
</evidence>
<organism evidence="5 6">
    <name type="scientific">Rhodoblastus acidophilus</name>
    <name type="common">Rhodopseudomonas acidophila</name>
    <dbReference type="NCBI Taxonomy" id="1074"/>
    <lineage>
        <taxon>Bacteria</taxon>
        <taxon>Pseudomonadati</taxon>
        <taxon>Pseudomonadota</taxon>
        <taxon>Alphaproteobacteria</taxon>
        <taxon>Hyphomicrobiales</taxon>
        <taxon>Rhodoblastaceae</taxon>
        <taxon>Rhodoblastus</taxon>
    </lineage>
</organism>
<dbReference type="RefSeq" id="WP_088520016.1">
    <property type="nucleotide sequence ID" value="NZ_FYDG01000002.1"/>
</dbReference>
<gene>
    <name evidence="5" type="ORF">SAMN06265338_102533</name>
</gene>
<feature type="region of interest" description="Disordered" evidence="4">
    <location>
        <begin position="1"/>
        <end position="34"/>
    </location>
</feature>
<dbReference type="EC" id="3.2.2.4" evidence="2"/>
<evidence type="ECO:0000256" key="1">
    <source>
        <dbReference type="ARBA" id="ARBA00000274"/>
    </source>
</evidence>
<comment type="catalytic activity">
    <reaction evidence="1">
        <text>AMP + H2O = D-ribose 5-phosphate + adenine</text>
        <dbReference type="Rhea" id="RHEA:20129"/>
        <dbReference type="ChEBI" id="CHEBI:15377"/>
        <dbReference type="ChEBI" id="CHEBI:16708"/>
        <dbReference type="ChEBI" id="CHEBI:78346"/>
        <dbReference type="ChEBI" id="CHEBI:456215"/>
        <dbReference type="EC" id="3.2.2.4"/>
    </reaction>
</comment>
<dbReference type="InterPro" id="IPR031100">
    <property type="entry name" value="LOG_fam"/>
</dbReference>
<reference evidence="6" key="1">
    <citation type="submission" date="2017-06" db="EMBL/GenBank/DDBJ databases">
        <authorList>
            <person name="Varghese N."/>
            <person name="Submissions S."/>
        </authorList>
    </citation>
    <scope>NUCLEOTIDE SEQUENCE [LARGE SCALE GENOMIC DNA]</scope>
    <source>
        <strain evidence="6">DSM 137</strain>
    </source>
</reference>
<evidence type="ECO:0000313" key="6">
    <source>
        <dbReference type="Proteomes" id="UP000198418"/>
    </source>
</evidence>
<dbReference type="Proteomes" id="UP000198418">
    <property type="component" value="Unassembled WGS sequence"/>
</dbReference>
<evidence type="ECO:0000313" key="5">
    <source>
        <dbReference type="EMBL" id="SNB66787.1"/>
    </source>
</evidence>
<dbReference type="OrthoDB" id="9801098at2"/>
<sequence>MTDRNTKSPPPPPEPERREPLPWRNPKPAADDPAARARLDAIMASPSYRMAVEDKDFLESAAARGARLELDYIKAEGGLRAAGIDRCVVVFGSTRLCEPAAAKRRAEAARRAVAASADKRAAQFTLKAAENVLALSRYYDVAREFGRLVSLTEPGGAGKLRIMTGGGPGIMEAANRGAFDAGGQSVGLNIHLPHEQYPNPYITPGLCYQFHYFAMRKLHFLQRAAALVAFPGGYGTFDELFEVLTLAQTRKIKPIPIVLVGEAFWRGAVNFDFLAEQGVIDPEDRELFWFAETGQEIFDAIMQWEHGKP</sequence>
<dbReference type="PANTHER" id="PTHR43393">
    <property type="entry name" value="CYTOKININ RIBOSIDE 5'-MONOPHOSPHATE PHOSPHORIBOHYDROLASE"/>
    <property type="match status" value="1"/>
</dbReference>
<dbReference type="GO" id="GO:0008714">
    <property type="term" value="F:AMP nucleosidase activity"/>
    <property type="evidence" value="ECO:0007669"/>
    <property type="project" value="UniProtKB-EC"/>
</dbReference>
<evidence type="ECO:0000256" key="2">
    <source>
        <dbReference type="ARBA" id="ARBA00011985"/>
    </source>
</evidence>
<proteinExistence type="predicted"/>
<dbReference type="PANTHER" id="PTHR43393:SF3">
    <property type="entry name" value="LYSINE DECARBOXYLASE-LIKE PROTEIN"/>
    <property type="match status" value="1"/>
</dbReference>
<dbReference type="EMBL" id="FYDG01000002">
    <property type="protein sequence ID" value="SNB66787.1"/>
    <property type="molecule type" value="Genomic_DNA"/>
</dbReference>
<dbReference type="AlphaFoldDB" id="A0A212R453"/>
<dbReference type="InterPro" id="IPR005269">
    <property type="entry name" value="LOG"/>
</dbReference>
<dbReference type="Gene3D" id="3.40.50.450">
    <property type="match status" value="1"/>
</dbReference>
<dbReference type="SUPFAM" id="SSF102405">
    <property type="entry name" value="MCP/YpsA-like"/>
    <property type="match status" value="1"/>
</dbReference>
<evidence type="ECO:0000256" key="4">
    <source>
        <dbReference type="SAM" id="MobiDB-lite"/>
    </source>
</evidence>
<dbReference type="InterPro" id="IPR052341">
    <property type="entry name" value="LOG_family_nucleotidases"/>
</dbReference>
<accession>A0A212R453</accession>
<dbReference type="GO" id="GO:0009691">
    <property type="term" value="P:cytokinin biosynthetic process"/>
    <property type="evidence" value="ECO:0007669"/>
    <property type="project" value="InterPro"/>
</dbReference>
<name>A0A212R453_RHOAC</name>
<dbReference type="NCBIfam" id="TIGR00730">
    <property type="entry name" value="Rossman fold protein, TIGR00730 family"/>
    <property type="match status" value="1"/>
</dbReference>
<dbReference type="GO" id="GO:0005829">
    <property type="term" value="C:cytosol"/>
    <property type="evidence" value="ECO:0007669"/>
    <property type="project" value="TreeGrafter"/>
</dbReference>
<protein>
    <recommendedName>
        <fullName evidence="3">AMP nucleosidase</fullName>
        <ecNumber evidence="2">3.2.2.4</ecNumber>
    </recommendedName>
    <alternativeName>
        <fullName evidence="3">AMP nucleosidase</fullName>
    </alternativeName>
</protein>
<keyword evidence="6" id="KW-1185">Reference proteome</keyword>